<accession>A0A8E2E8W8</accession>
<dbReference type="EMBL" id="KV744996">
    <property type="protein sequence ID" value="OCK79606.1"/>
    <property type="molecule type" value="Genomic_DNA"/>
</dbReference>
<reference evidence="1 2" key="1">
    <citation type="journal article" date="2016" name="Nat. Commun.">
        <title>Ectomycorrhizal ecology is imprinted in the genome of the dominant symbiotic fungus Cenococcum geophilum.</title>
        <authorList>
            <consortium name="DOE Joint Genome Institute"/>
            <person name="Peter M."/>
            <person name="Kohler A."/>
            <person name="Ohm R.A."/>
            <person name="Kuo A."/>
            <person name="Krutzmann J."/>
            <person name="Morin E."/>
            <person name="Arend M."/>
            <person name="Barry K.W."/>
            <person name="Binder M."/>
            <person name="Choi C."/>
            <person name="Clum A."/>
            <person name="Copeland A."/>
            <person name="Grisel N."/>
            <person name="Haridas S."/>
            <person name="Kipfer T."/>
            <person name="LaButti K."/>
            <person name="Lindquist E."/>
            <person name="Lipzen A."/>
            <person name="Maire R."/>
            <person name="Meier B."/>
            <person name="Mihaltcheva S."/>
            <person name="Molinier V."/>
            <person name="Murat C."/>
            <person name="Poggeler S."/>
            <person name="Quandt C.A."/>
            <person name="Sperisen C."/>
            <person name="Tritt A."/>
            <person name="Tisserant E."/>
            <person name="Crous P.W."/>
            <person name="Henrissat B."/>
            <person name="Nehls U."/>
            <person name="Egli S."/>
            <person name="Spatafora J.W."/>
            <person name="Grigoriev I.V."/>
            <person name="Martin F.M."/>
        </authorList>
    </citation>
    <scope>NUCLEOTIDE SEQUENCE [LARGE SCALE GENOMIC DNA]</scope>
    <source>
        <strain evidence="1 2">CBS 459.81</strain>
    </source>
</reference>
<dbReference type="OrthoDB" id="5230873at2759"/>
<dbReference type="AlphaFoldDB" id="A0A8E2E8W8"/>
<organism evidence="1 2">
    <name type="scientific">Lepidopterella palustris CBS 459.81</name>
    <dbReference type="NCBI Taxonomy" id="1314670"/>
    <lineage>
        <taxon>Eukaryota</taxon>
        <taxon>Fungi</taxon>
        <taxon>Dikarya</taxon>
        <taxon>Ascomycota</taxon>
        <taxon>Pezizomycotina</taxon>
        <taxon>Dothideomycetes</taxon>
        <taxon>Pleosporomycetidae</taxon>
        <taxon>Mytilinidiales</taxon>
        <taxon>Argynnaceae</taxon>
        <taxon>Lepidopterella</taxon>
    </lineage>
</organism>
<dbReference type="Proteomes" id="UP000250266">
    <property type="component" value="Unassembled WGS sequence"/>
</dbReference>
<evidence type="ECO:0000313" key="1">
    <source>
        <dbReference type="EMBL" id="OCK79606.1"/>
    </source>
</evidence>
<protein>
    <submittedName>
        <fullName evidence="1">Uncharacterized protein</fullName>
    </submittedName>
</protein>
<sequence length="189" mass="19938">MKFVLLCLAGIASADHYISSVLKARADNAASNTFSLYAYGENITAGLRLFYGDGKAYIGASAPPSVEQAINITMTSPSSDTTFLATADSTSTNWTSQPMMYINTTTDAFEPVGFTTSNSTLSTGEVTDGFGLYGGWAYYAGDSGTVEMNFFASPTNKTDVYLVKWNAASTTPTDAVAISLRTVAPVVTT</sequence>
<gene>
    <name evidence="1" type="ORF">K432DRAFT_299452</name>
</gene>
<evidence type="ECO:0000313" key="2">
    <source>
        <dbReference type="Proteomes" id="UP000250266"/>
    </source>
</evidence>
<proteinExistence type="predicted"/>
<name>A0A8E2E8W8_9PEZI</name>
<keyword evidence="2" id="KW-1185">Reference proteome</keyword>